<evidence type="ECO:0000313" key="5">
    <source>
        <dbReference type="Proteomes" id="UP000324022"/>
    </source>
</evidence>
<keyword evidence="5" id="KW-1185">Reference proteome</keyword>
<dbReference type="GO" id="GO:0008270">
    <property type="term" value="F:zinc ion binding"/>
    <property type="evidence" value="ECO:0007669"/>
    <property type="project" value="UniProtKB-KW"/>
</dbReference>
<sequence length="676" mass="74517">MSQTCPDCGSRDSLSFIAEAGQQVCANCGTIAHELQVYEPTTFHELAYALGATPERRHRSSDLPGPVGPSGRYFWSNDLEESRRLNQVLRKPEVDTRIQGALSKLGYPGLFEQVDFLFQRARDESWKTPKPASASSSTLVPADLVVRRVRWGNDSLLLATACCYAVLRREGIRIDLQTVSDAAQLPFLKVKRAFKLLKLVVADAVRDIRLANPDPYIHRIVAFFHLLHSRTGSVKVSAKVAKFLNPLRSPSASTTSTSNADPARILSGTPFEAVEATALDLCKLWWSDRLSSAQSSSQLAAFAIVILAIEAHVKAPAPILEIFRYTHQALDFDPNIVRSGSTLGLQLTPDDPWSKNAIEYYKELCQAVRLEASKIPWLANLTPIPKPGRTKKYSPLPRSVDSSLAGMTDLARRDLIVHALDVLDVWQNMASKGHKVANAQPAGSHLTLTTALGEEDASSRCIKEPQEGDASELEVDADEFNCFGSGVQHQTRPGSPAQSPFEDEALLEEDAGEEVWPRIQTRLQASGILDESTDTACVGSGQHPIDLLTDDQVDRVLFDTDELDSIFRTDPVELAAFERAKVAAGDWPAKSEYERNAEFAAFAQSMVREQSPATGQRKRKDPAASSDTDTSPNTSKRLQTRRKQHQPPSPSKSKTRPRLPSKLSLEEQLEESDWSD</sequence>
<gene>
    <name evidence="4" type="ORF">UTRI_06278</name>
</gene>
<name>A0A5C3EJB4_9BASI</name>
<dbReference type="Proteomes" id="UP000324022">
    <property type="component" value="Unassembled WGS sequence"/>
</dbReference>
<evidence type="ECO:0000256" key="1">
    <source>
        <dbReference type="PROSITE-ProRule" id="PRU00469"/>
    </source>
</evidence>
<dbReference type="EMBL" id="OOIN01000027">
    <property type="protein sequence ID" value="SPO29329.1"/>
    <property type="molecule type" value="Genomic_DNA"/>
</dbReference>
<reference evidence="4 5" key="1">
    <citation type="submission" date="2018-03" db="EMBL/GenBank/DDBJ databases">
        <authorList>
            <person name="Guldener U."/>
        </authorList>
    </citation>
    <scope>NUCLEOTIDE SEQUENCE [LARGE SCALE GENOMIC DNA]</scope>
    <source>
        <strain evidence="4 5">NBRC100155</strain>
    </source>
</reference>
<feature type="region of interest" description="Disordered" evidence="2">
    <location>
        <begin position="607"/>
        <end position="676"/>
    </location>
</feature>
<dbReference type="OrthoDB" id="2546157at2759"/>
<dbReference type="Gene3D" id="1.10.472.170">
    <property type="match status" value="1"/>
</dbReference>
<evidence type="ECO:0000256" key="2">
    <source>
        <dbReference type="SAM" id="MobiDB-lite"/>
    </source>
</evidence>
<feature type="compositionally biased region" description="Acidic residues" evidence="2">
    <location>
        <begin position="667"/>
        <end position="676"/>
    </location>
</feature>
<keyword evidence="1" id="KW-0863">Zinc-finger</keyword>
<dbReference type="AlphaFoldDB" id="A0A5C3EJB4"/>
<dbReference type="PROSITE" id="PS51134">
    <property type="entry name" value="ZF_TFIIB"/>
    <property type="match status" value="1"/>
</dbReference>
<evidence type="ECO:0000259" key="3">
    <source>
        <dbReference type="PROSITE" id="PS51134"/>
    </source>
</evidence>
<organism evidence="4 5">
    <name type="scientific">Ustilago trichophora</name>
    <dbReference type="NCBI Taxonomy" id="86804"/>
    <lineage>
        <taxon>Eukaryota</taxon>
        <taxon>Fungi</taxon>
        <taxon>Dikarya</taxon>
        <taxon>Basidiomycota</taxon>
        <taxon>Ustilaginomycotina</taxon>
        <taxon>Ustilaginomycetes</taxon>
        <taxon>Ustilaginales</taxon>
        <taxon>Ustilaginaceae</taxon>
        <taxon>Ustilago</taxon>
    </lineage>
</organism>
<evidence type="ECO:0000313" key="4">
    <source>
        <dbReference type="EMBL" id="SPO29329.1"/>
    </source>
</evidence>
<keyword evidence="1" id="KW-0479">Metal-binding</keyword>
<keyword evidence="1" id="KW-0862">Zinc</keyword>
<feature type="domain" description="TFIIB-type" evidence="3">
    <location>
        <begin position="1"/>
        <end position="33"/>
    </location>
</feature>
<feature type="compositionally biased region" description="Polar residues" evidence="2">
    <location>
        <begin position="625"/>
        <end position="637"/>
    </location>
</feature>
<protein>
    <recommendedName>
        <fullName evidence="3">TFIIB-type domain-containing protein</fullName>
    </recommendedName>
</protein>
<proteinExistence type="predicted"/>
<accession>A0A5C3EJB4</accession>
<dbReference type="InterPro" id="IPR013137">
    <property type="entry name" value="Znf_TFIIB"/>
</dbReference>